<protein>
    <recommendedName>
        <fullName evidence="1">Acid ceramidase N-terminal domain-containing protein</fullName>
    </recommendedName>
</protein>
<dbReference type="AlphaFoldDB" id="A0A250XML8"/>
<keyword evidence="3" id="KW-1185">Reference proteome</keyword>
<accession>A0A250XML8</accession>
<comment type="caution">
    <text evidence="2">The sequence shown here is derived from an EMBL/GenBank/DDBJ whole genome shotgun (WGS) entry which is preliminary data.</text>
</comment>
<dbReference type="Proteomes" id="UP000232323">
    <property type="component" value="Unassembled WGS sequence"/>
</dbReference>
<dbReference type="Pfam" id="PF15508">
    <property type="entry name" value="NAAA-beta"/>
    <property type="match status" value="1"/>
</dbReference>
<feature type="domain" description="Acid ceramidase N-terminal" evidence="1">
    <location>
        <begin position="8"/>
        <end position="44"/>
    </location>
</feature>
<name>A0A250XML8_9CHLO</name>
<evidence type="ECO:0000313" key="2">
    <source>
        <dbReference type="EMBL" id="GAX84142.1"/>
    </source>
</evidence>
<dbReference type="InterPro" id="IPR029130">
    <property type="entry name" value="Acid_ceramidase_N"/>
</dbReference>
<dbReference type="PANTHER" id="PTHR28583:SF4">
    <property type="entry name" value="N-ACYLETHANOLAMINE-HYDROLYZING ACID AMIDASE"/>
    <property type="match status" value="1"/>
</dbReference>
<dbReference type="Gene3D" id="3.60.60.10">
    <property type="entry name" value="Penicillin V Acylase, Chain A"/>
    <property type="match status" value="1"/>
</dbReference>
<reference evidence="2 3" key="1">
    <citation type="submission" date="2017-08" db="EMBL/GenBank/DDBJ databases">
        <title>Acidophilic green algal genome provides insights into adaptation to an acidic environment.</title>
        <authorList>
            <person name="Hirooka S."/>
            <person name="Hirose Y."/>
            <person name="Kanesaki Y."/>
            <person name="Higuchi S."/>
            <person name="Fujiwara T."/>
            <person name="Onuma R."/>
            <person name="Era A."/>
            <person name="Ohbayashi R."/>
            <person name="Uzuka A."/>
            <person name="Nozaki H."/>
            <person name="Yoshikawa H."/>
            <person name="Miyagishima S.Y."/>
        </authorList>
    </citation>
    <scope>NUCLEOTIDE SEQUENCE [LARGE SCALE GENOMIC DNA]</scope>
    <source>
        <strain evidence="2 3">NIES-2499</strain>
    </source>
</reference>
<dbReference type="PANTHER" id="PTHR28583">
    <property type="entry name" value="ACID AMIDASE"/>
    <property type="match status" value="1"/>
</dbReference>
<dbReference type="GO" id="GO:0016810">
    <property type="term" value="F:hydrolase activity, acting on carbon-nitrogen (but not peptide) bonds"/>
    <property type="evidence" value="ECO:0007669"/>
    <property type="project" value="TreeGrafter"/>
</dbReference>
<dbReference type="STRING" id="1157962.A0A250XML8"/>
<evidence type="ECO:0000259" key="1">
    <source>
        <dbReference type="Pfam" id="PF15508"/>
    </source>
</evidence>
<proteinExistence type="predicted"/>
<dbReference type="EMBL" id="BEGY01000117">
    <property type="protein sequence ID" value="GAX84142.1"/>
    <property type="molecule type" value="Genomic_DNA"/>
</dbReference>
<dbReference type="OrthoDB" id="5273684at2759"/>
<evidence type="ECO:0000313" key="3">
    <source>
        <dbReference type="Proteomes" id="UP000232323"/>
    </source>
</evidence>
<organism evidence="2 3">
    <name type="scientific">Chlamydomonas eustigma</name>
    <dbReference type="NCBI Taxonomy" id="1157962"/>
    <lineage>
        <taxon>Eukaryota</taxon>
        <taxon>Viridiplantae</taxon>
        <taxon>Chlorophyta</taxon>
        <taxon>core chlorophytes</taxon>
        <taxon>Chlorophyceae</taxon>
        <taxon>CS clade</taxon>
        <taxon>Chlamydomonadales</taxon>
        <taxon>Chlamydomonadaceae</taxon>
        <taxon>Chlamydomonas</taxon>
    </lineage>
</organism>
<sequence length="382" mass="42349">MSIYPTYKTYVINLDLPPRQRWVHVIKDNLDVLEVLVSAYNQALIEEFGALAPLANLLSGMVYVPNVFKEEMRGLAEASDGRLSYALVLRLNIGYDFVAKCTSAGVRLNNMLYHLRNMDWDMNVLKKVTIILKFERGGRIVHQGISWVGFVGTYTQMSAAGYSISLNYRKVGVSDLLHIFSALVARTQSIGFVVRLLLEEGLPYEQFVSRLLSAKLIAPCYLTVVGINQAVVVTRGKRVEEECRNLEECRGGGAYVIQTNHDPWLAKVGGAYELTDNRWQAWAAGDELLLDTKERYACAMKGIKAVVSELSTRGSEALEQGGEEAAALSDSVKACGLELAEGMDTDAIARFVGVLKTPPVYNRQTVYGVIMIPEKQQLIPIT</sequence>
<gene>
    <name evidence="2" type="ORF">CEUSTIGMA_g11565.t1</name>
</gene>